<accession>A0ABW6A4E7</accession>
<dbReference type="SUPFAM" id="SSF56300">
    <property type="entry name" value="Metallo-dependent phosphatases"/>
    <property type="match status" value="1"/>
</dbReference>
<dbReference type="Gene3D" id="3.60.21.10">
    <property type="match status" value="1"/>
</dbReference>
<dbReference type="Proteomes" id="UP001597511">
    <property type="component" value="Unassembled WGS sequence"/>
</dbReference>
<organism evidence="1 2">
    <name type="scientific">Terrimonas rubra</name>
    <dbReference type="NCBI Taxonomy" id="1035890"/>
    <lineage>
        <taxon>Bacteria</taxon>
        <taxon>Pseudomonadati</taxon>
        <taxon>Bacteroidota</taxon>
        <taxon>Chitinophagia</taxon>
        <taxon>Chitinophagales</taxon>
        <taxon>Chitinophagaceae</taxon>
        <taxon>Terrimonas</taxon>
    </lineage>
</organism>
<reference evidence="2" key="1">
    <citation type="journal article" date="2019" name="Int. J. Syst. Evol. Microbiol.">
        <title>The Global Catalogue of Microorganisms (GCM) 10K type strain sequencing project: providing services to taxonomists for standard genome sequencing and annotation.</title>
        <authorList>
            <consortium name="The Broad Institute Genomics Platform"/>
            <consortium name="The Broad Institute Genome Sequencing Center for Infectious Disease"/>
            <person name="Wu L."/>
            <person name="Ma J."/>
        </authorList>
    </citation>
    <scope>NUCLEOTIDE SEQUENCE [LARGE SCALE GENOMIC DNA]</scope>
    <source>
        <strain evidence="2">KCTC 23299</strain>
    </source>
</reference>
<dbReference type="EMBL" id="JBHUOZ010000003">
    <property type="protein sequence ID" value="MFD2920204.1"/>
    <property type="molecule type" value="Genomic_DNA"/>
</dbReference>
<dbReference type="PANTHER" id="PTHR39323">
    <property type="entry name" value="BLR1149 PROTEIN"/>
    <property type="match status" value="1"/>
</dbReference>
<proteinExistence type="predicted"/>
<name>A0ABW6A4E7_9BACT</name>
<sequence length="233" mass="27304">MQDYLYHIVQDTPLLLTPEKTIFWEGANTLIISDLHLGRSKKIKAGDILIHDSDYELELQRLMHQLYFFKADRLIILGDFTYSIINNIPQEFKNWRKNFSGIQMVWVKGKEDFIEEAWYREHQVDICYHLFNEGPFSFVHNLEKYKKQNDVPAMTGYPLSGHLRPVISRKVDGVQKADLPCFYFTAEQGLLPAFSGYGKRYKVKQQTGEDVYAVINNSLQHIRKLGRKKRSVV</sequence>
<evidence type="ECO:0008006" key="3">
    <source>
        <dbReference type="Google" id="ProtNLM"/>
    </source>
</evidence>
<dbReference type="InterPro" id="IPR029052">
    <property type="entry name" value="Metallo-depent_PP-like"/>
</dbReference>
<keyword evidence="2" id="KW-1185">Reference proteome</keyword>
<comment type="caution">
    <text evidence="1">The sequence shown here is derived from an EMBL/GenBank/DDBJ whole genome shotgun (WGS) entry which is preliminary data.</text>
</comment>
<dbReference type="RefSeq" id="WP_386098200.1">
    <property type="nucleotide sequence ID" value="NZ_JBHUOZ010000003.1"/>
</dbReference>
<protein>
    <recommendedName>
        <fullName evidence="3">Calcineurin-like phosphoesterase domain-containing protein</fullName>
    </recommendedName>
</protein>
<evidence type="ECO:0000313" key="2">
    <source>
        <dbReference type="Proteomes" id="UP001597511"/>
    </source>
</evidence>
<gene>
    <name evidence="1" type="ORF">ACFS6H_10820</name>
</gene>
<dbReference type="PANTHER" id="PTHR39323:SF1">
    <property type="entry name" value="BLR1149 PROTEIN"/>
    <property type="match status" value="1"/>
</dbReference>
<evidence type="ECO:0000313" key="1">
    <source>
        <dbReference type="EMBL" id="MFD2920204.1"/>
    </source>
</evidence>